<dbReference type="InterPro" id="IPR010730">
    <property type="entry name" value="HET"/>
</dbReference>
<dbReference type="EMBL" id="JAPDRK010000015">
    <property type="protein sequence ID" value="KAJ9606012.1"/>
    <property type="molecule type" value="Genomic_DNA"/>
</dbReference>
<protein>
    <recommendedName>
        <fullName evidence="1">Heterokaryon incompatibility domain-containing protein</fullName>
    </recommendedName>
</protein>
<dbReference type="PANTHER" id="PTHR33112:SF16">
    <property type="entry name" value="HETEROKARYON INCOMPATIBILITY DOMAIN-CONTAINING PROTEIN"/>
    <property type="match status" value="1"/>
</dbReference>
<dbReference type="AlphaFoldDB" id="A0AA38X3C1"/>
<dbReference type="Pfam" id="PF06985">
    <property type="entry name" value="HET"/>
    <property type="match status" value="1"/>
</dbReference>
<keyword evidence="3" id="KW-1185">Reference proteome</keyword>
<proteinExistence type="predicted"/>
<evidence type="ECO:0000313" key="2">
    <source>
        <dbReference type="EMBL" id="KAJ9606012.1"/>
    </source>
</evidence>
<evidence type="ECO:0000313" key="3">
    <source>
        <dbReference type="Proteomes" id="UP001172673"/>
    </source>
</evidence>
<accession>A0AA38X3C1</accession>
<name>A0AA38X3C1_9EURO</name>
<evidence type="ECO:0000259" key="1">
    <source>
        <dbReference type="Pfam" id="PF06985"/>
    </source>
</evidence>
<organism evidence="2 3">
    <name type="scientific">Cladophialophora chaetospira</name>
    <dbReference type="NCBI Taxonomy" id="386627"/>
    <lineage>
        <taxon>Eukaryota</taxon>
        <taxon>Fungi</taxon>
        <taxon>Dikarya</taxon>
        <taxon>Ascomycota</taxon>
        <taxon>Pezizomycotina</taxon>
        <taxon>Eurotiomycetes</taxon>
        <taxon>Chaetothyriomycetidae</taxon>
        <taxon>Chaetothyriales</taxon>
        <taxon>Herpotrichiellaceae</taxon>
        <taxon>Cladophialophora</taxon>
    </lineage>
</organism>
<comment type="caution">
    <text evidence="2">The sequence shown here is derived from an EMBL/GenBank/DDBJ whole genome shotgun (WGS) entry which is preliminary data.</text>
</comment>
<dbReference type="Proteomes" id="UP001172673">
    <property type="component" value="Unassembled WGS sequence"/>
</dbReference>
<sequence>MILEEWGLSPKASDLLLASGRVGDARADVNSSTEPKTIGIEYLLTTNTNHAFRRSEPGFSMFQRQYLLRGFPFDLWDKLCNPLSEEARGRPLLPSHQALASTGGSSLPPPASLDHGLCSQPRRQRWTRSQLELEAQFSKDHRGDVRCIRCRSFDFETVYRQPGLYAELDLGTLEDVGANVRCPVCRFLHEEIKLWLRNQSPVALNTSVSVQFVPPISGEGKVLGELKIVLGDQVIKVKLQRGYSESFEAESYMRFGRFVHPTKIDMELVQQWIRECNGEHDCQRTYNRDATTNAGATSNNILQLTVIDVHRRLLVKPSQDVPYVALSYVWGPPPHDYTQFGPYASDAEMSGMETSDVVLSEQSLALMNGTLPRTLEDAVTFTKNLGLRYLWIDWLCIPQSDPKQKSLQIASMNQIYQNSHVTLVAADGTSVHDGIPGASPQSPRNIIQTAGYVDSLQPTPSFAVFEDLESSISAQGWDKRAWTLQEGVLSRRKVIVTAKQAYFACERMMESESTTATLFSTRSEKQYISTKELLPASLRRSGRNQRGERGENPGRWAYRKPYESFVYEFTARKMGFAEDALNAFRGLMGYLAGAYNVQFLFGLPLDCEGIINSFGIALLWGEATKGEVPTGASEGAEISPIQIPSGADAVGFPSWTWAGGWIKVEYRRGILGDFGDDEFPEPIFEVVDMQGVALPLVNICHNKVILDSMESDALKRGIQPRWRLRITTLAIALDIYNTNLSPFVESHMPWFDNHVQWIGRRVPRFVLDRKWWSGGNHNNTEQPQPWYEEDDAIHLVAPTREYRPDARDARKGSIDLLIFCTRGEDTWRRGVATVMLEVWFAAKPERKTFLML</sequence>
<gene>
    <name evidence="2" type="ORF">H2200_009861</name>
</gene>
<reference evidence="2" key="1">
    <citation type="submission" date="2022-10" db="EMBL/GenBank/DDBJ databases">
        <title>Culturing micro-colonial fungi from biological soil crusts in the Mojave desert and describing Neophaeococcomyces mojavensis, and introducing the new genera and species Taxawa tesnikishii.</title>
        <authorList>
            <person name="Kurbessoian T."/>
            <person name="Stajich J.E."/>
        </authorList>
    </citation>
    <scope>NUCLEOTIDE SEQUENCE</scope>
    <source>
        <strain evidence="2">TK_41</strain>
    </source>
</reference>
<dbReference type="PANTHER" id="PTHR33112">
    <property type="entry name" value="DOMAIN PROTEIN, PUTATIVE-RELATED"/>
    <property type="match status" value="1"/>
</dbReference>
<feature type="domain" description="Heterokaryon incompatibility" evidence="1">
    <location>
        <begin position="323"/>
        <end position="486"/>
    </location>
</feature>